<sequence>MNETRDATKIRTSRLVHTALMAAMTAIGAYIAIPLPISPVPVTLQNLFVLLAGILLGARLGFMSQIIYLGIGLAGLPVFAGGTAGIGVLLSPTGGYLLAFPLAAYAAGVISEKSILKNLAACAAGVSTIYSLGVLFMILFWEFELSGALSAGVVPFIPGDLLKMTAAVVLTANLPSALLKRLNVTSG</sequence>
<accession>A0A1G9KMH3</accession>
<dbReference type="EMBL" id="FNGO01000005">
    <property type="protein sequence ID" value="SDL50615.1"/>
    <property type="molecule type" value="Genomic_DNA"/>
</dbReference>
<evidence type="ECO:0000313" key="5">
    <source>
        <dbReference type="Proteomes" id="UP000199476"/>
    </source>
</evidence>
<protein>
    <recommendedName>
        <fullName evidence="2">Biotin transporter</fullName>
    </recommendedName>
</protein>
<dbReference type="GO" id="GO:0015225">
    <property type="term" value="F:biotin transmembrane transporter activity"/>
    <property type="evidence" value="ECO:0007669"/>
    <property type="project" value="UniProtKB-UniRule"/>
</dbReference>
<evidence type="ECO:0000256" key="3">
    <source>
        <dbReference type="SAM" id="Phobius"/>
    </source>
</evidence>
<feature type="transmembrane region" description="Helical" evidence="3">
    <location>
        <begin position="15"/>
        <end position="37"/>
    </location>
</feature>
<dbReference type="OrthoDB" id="9803495at2"/>
<feature type="transmembrane region" description="Helical" evidence="3">
    <location>
        <begin position="94"/>
        <end position="111"/>
    </location>
</feature>
<dbReference type="Proteomes" id="UP000199476">
    <property type="component" value="Unassembled WGS sequence"/>
</dbReference>
<feature type="transmembrane region" description="Helical" evidence="3">
    <location>
        <begin position="161"/>
        <end position="179"/>
    </location>
</feature>
<dbReference type="PANTHER" id="PTHR34295:SF1">
    <property type="entry name" value="BIOTIN TRANSPORTER BIOY"/>
    <property type="match status" value="1"/>
</dbReference>
<keyword evidence="3" id="KW-0812">Transmembrane</keyword>
<evidence type="ECO:0000256" key="2">
    <source>
        <dbReference type="PIRNR" id="PIRNR016661"/>
    </source>
</evidence>
<keyword evidence="3" id="KW-1133">Transmembrane helix</keyword>
<dbReference type="InterPro" id="IPR003784">
    <property type="entry name" value="BioY"/>
</dbReference>
<dbReference type="AlphaFoldDB" id="A0A1G9KMH3"/>
<dbReference type="STRING" id="321763.SAMN04488692_10553"/>
<comment type="subcellular location">
    <subcellularLocation>
        <location evidence="2">Cell membrane</location>
        <topology evidence="2">Multi-pass membrane protein</topology>
    </subcellularLocation>
</comment>
<evidence type="ECO:0000313" key="4">
    <source>
        <dbReference type="EMBL" id="SDL50615.1"/>
    </source>
</evidence>
<comment type="similarity">
    <text evidence="1 2">Belongs to the BioY family.</text>
</comment>
<feature type="transmembrane region" description="Helical" evidence="3">
    <location>
        <begin position="118"/>
        <end position="141"/>
    </location>
</feature>
<keyword evidence="2" id="KW-0813">Transport</keyword>
<dbReference type="PANTHER" id="PTHR34295">
    <property type="entry name" value="BIOTIN TRANSPORTER BIOY"/>
    <property type="match status" value="1"/>
</dbReference>
<proteinExistence type="inferred from homology"/>
<dbReference type="GO" id="GO:0005886">
    <property type="term" value="C:plasma membrane"/>
    <property type="evidence" value="ECO:0007669"/>
    <property type="project" value="UniProtKB-SubCell"/>
</dbReference>
<keyword evidence="5" id="KW-1185">Reference proteome</keyword>
<dbReference type="RefSeq" id="WP_089758823.1">
    <property type="nucleotide sequence ID" value="NZ_FNGO01000005.1"/>
</dbReference>
<keyword evidence="2" id="KW-1003">Cell membrane</keyword>
<feature type="transmembrane region" description="Helical" evidence="3">
    <location>
        <begin position="67"/>
        <end position="88"/>
    </location>
</feature>
<evidence type="ECO:0000256" key="1">
    <source>
        <dbReference type="ARBA" id="ARBA00010692"/>
    </source>
</evidence>
<name>A0A1G9KMH3_9FIRM</name>
<keyword evidence="2 3" id="KW-0472">Membrane</keyword>
<dbReference type="Pfam" id="PF02632">
    <property type="entry name" value="BioY"/>
    <property type="match status" value="1"/>
</dbReference>
<reference evidence="4 5" key="1">
    <citation type="submission" date="2016-10" db="EMBL/GenBank/DDBJ databases">
        <authorList>
            <person name="de Groot N.N."/>
        </authorList>
    </citation>
    <scope>NUCLEOTIDE SEQUENCE [LARGE SCALE GENOMIC DNA]</scope>
    <source>
        <strain evidence="4 5">SLAS-1</strain>
    </source>
</reference>
<feature type="transmembrane region" description="Helical" evidence="3">
    <location>
        <begin position="43"/>
        <end position="60"/>
    </location>
</feature>
<organism evidence="4 5">
    <name type="scientific">Halarsenatibacter silvermanii</name>
    <dbReference type="NCBI Taxonomy" id="321763"/>
    <lineage>
        <taxon>Bacteria</taxon>
        <taxon>Bacillati</taxon>
        <taxon>Bacillota</taxon>
        <taxon>Clostridia</taxon>
        <taxon>Halanaerobiales</taxon>
        <taxon>Halarsenatibacteraceae</taxon>
        <taxon>Halarsenatibacter</taxon>
    </lineage>
</organism>
<gene>
    <name evidence="4" type="ORF">SAMN04488692_10553</name>
</gene>
<dbReference type="PIRSF" id="PIRSF016661">
    <property type="entry name" value="BioY"/>
    <property type="match status" value="1"/>
</dbReference>
<dbReference type="Gene3D" id="1.10.1760.20">
    <property type="match status" value="1"/>
</dbReference>